<dbReference type="SUPFAM" id="SSF53850">
    <property type="entry name" value="Periplasmic binding protein-like II"/>
    <property type="match status" value="1"/>
</dbReference>
<keyword evidence="3" id="KW-0813">Transport</keyword>
<evidence type="ECO:0000256" key="5">
    <source>
        <dbReference type="SAM" id="SignalP"/>
    </source>
</evidence>
<dbReference type="EMBL" id="CBVR010000018">
    <property type="protein sequence ID" value="CDK35433.1"/>
    <property type="molecule type" value="Genomic_DNA"/>
</dbReference>
<dbReference type="InterPro" id="IPR000914">
    <property type="entry name" value="SBP_5_dom"/>
</dbReference>
<feature type="domain" description="Solute-binding protein family 5" evidence="6">
    <location>
        <begin position="73"/>
        <end position="110"/>
    </location>
</feature>
<dbReference type="GO" id="GO:0015833">
    <property type="term" value="P:peptide transport"/>
    <property type="evidence" value="ECO:0007669"/>
    <property type="project" value="TreeGrafter"/>
</dbReference>
<dbReference type="InterPro" id="IPR039424">
    <property type="entry name" value="SBP_5"/>
</dbReference>
<evidence type="ECO:0000313" key="7">
    <source>
        <dbReference type="EMBL" id="CDK35433.1"/>
    </source>
</evidence>
<comment type="subcellular location">
    <subcellularLocation>
        <location evidence="1">Cell envelope</location>
    </subcellularLocation>
</comment>
<evidence type="ECO:0000256" key="4">
    <source>
        <dbReference type="ARBA" id="ARBA00022729"/>
    </source>
</evidence>
<gene>
    <name evidence="7" type="ORF">LSCP400_12421</name>
</gene>
<feature type="signal peptide" evidence="5">
    <location>
        <begin position="1"/>
        <end position="21"/>
    </location>
</feature>
<dbReference type="AlphaFoldDB" id="V6DN35"/>
<name>V6DN35_9LACO</name>
<dbReference type="PANTHER" id="PTHR30290">
    <property type="entry name" value="PERIPLASMIC BINDING COMPONENT OF ABC TRANSPORTER"/>
    <property type="match status" value="1"/>
</dbReference>
<dbReference type="PANTHER" id="PTHR30290:SF10">
    <property type="entry name" value="PERIPLASMIC OLIGOPEPTIDE-BINDING PROTEIN-RELATED"/>
    <property type="match status" value="1"/>
</dbReference>
<dbReference type="GO" id="GO:0030313">
    <property type="term" value="C:cell envelope"/>
    <property type="evidence" value="ECO:0007669"/>
    <property type="project" value="UniProtKB-SubCell"/>
</dbReference>
<organism evidence="7">
    <name type="scientific">Ligilactobacillus salivarius cp400</name>
    <dbReference type="NCBI Taxonomy" id="1273133"/>
    <lineage>
        <taxon>Bacteria</taxon>
        <taxon>Bacillati</taxon>
        <taxon>Bacillota</taxon>
        <taxon>Bacilli</taxon>
        <taxon>Lactobacillales</taxon>
        <taxon>Lactobacillaceae</taxon>
        <taxon>Ligilactobacillus</taxon>
    </lineage>
</organism>
<feature type="chain" id="PRO_5038587940" evidence="5">
    <location>
        <begin position="22"/>
        <end position="110"/>
    </location>
</feature>
<accession>V6DN35</accession>
<sequence>MKFKKVLRLVPVVLAGTFLLASCSGKNSSKDTLKLIQTAEIQSLDNSNVATLPQWNVLVQSMEGLYRMDKNGKPVAAMATKVVKPTNNGKTYTFHIRKDAKWSDGSKVTA</sequence>
<comment type="caution">
    <text evidence="7">The sequence shown here is derived from an EMBL/GenBank/DDBJ whole genome shotgun (WGS) entry which is preliminary data.</text>
</comment>
<keyword evidence="4 5" id="KW-0732">Signal</keyword>
<dbReference type="Gene3D" id="3.40.190.10">
    <property type="entry name" value="Periplasmic binding protein-like II"/>
    <property type="match status" value="1"/>
</dbReference>
<evidence type="ECO:0000259" key="6">
    <source>
        <dbReference type="Pfam" id="PF00496"/>
    </source>
</evidence>
<evidence type="ECO:0000256" key="1">
    <source>
        <dbReference type="ARBA" id="ARBA00004196"/>
    </source>
</evidence>
<comment type="similarity">
    <text evidence="2">Belongs to the bacterial solute-binding protein 5 family.</text>
</comment>
<reference evidence="7" key="1">
    <citation type="submission" date="2013-10" db="EMBL/GenBank/DDBJ databases">
        <authorList>
            <person name="Crossman L."/>
        </authorList>
    </citation>
    <scope>NUCLEOTIDE SEQUENCE</scope>
</reference>
<evidence type="ECO:0000256" key="2">
    <source>
        <dbReference type="ARBA" id="ARBA00005695"/>
    </source>
</evidence>
<dbReference type="GO" id="GO:1904680">
    <property type="term" value="F:peptide transmembrane transporter activity"/>
    <property type="evidence" value="ECO:0007669"/>
    <property type="project" value="TreeGrafter"/>
</dbReference>
<evidence type="ECO:0000256" key="3">
    <source>
        <dbReference type="ARBA" id="ARBA00022448"/>
    </source>
</evidence>
<reference evidence="7" key="2">
    <citation type="journal article" date="2014" name="Genome Announc.">
        <title>Draft Genome Sequence of a Novel Lactobacillus salivarius Strain Isolated from Piglet.</title>
        <authorList>
            <person name="Mackenzie D.A."/>
            <person name="McLay K."/>
            <person name="Roos S."/>
            <person name="Walter J."/>
            <person name="Swarbreck D."/>
            <person name="Drou N."/>
            <person name="Crossman L.C."/>
            <person name="Juge N."/>
        </authorList>
    </citation>
    <scope>NUCLEOTIDE SEQUENCE [LARGE SCALE GENOMIC DNA]</scope>
    <source>
        <strain>cp400</strain>
    </source>
</reference>
<proteinExistence type="inferred from homology"/>
<dbReference type="PROSITE" id="PS51257">
    <property type="entry name" value="PROKAR_LIPOPROTEIN"/>
    <property type="match status" value="1"/>
</dbReference>
<protein>
    <submittedName>
        <fullName evidence="7">Oligopeptide ABC transporter, periplasmic oligopeptide-binding protein OppA (TC 3.A.1.5.1)</fullName>
    </submittedName>
</protein>
<dbReference type="Pfam" id="PF00496">
    <property type="entry name" value="SBP_bac_5"/>
    <property type="match status" value="1"/>
</dbReference>
<dbReference type="Gene3D" id="3.90.76.10">
    <property type="entry name" value="Dipeptide-binding Protein, Domain 1"/>
    <property type="match status" value="1"/>
</dbReference>